<keyword evidence="3" id="KW-1185">Reference proteome</keyword>
<reference evidence="2 3" key="1">
    <citation type="journal article" date="2024" name="Commun. Biol.">
        <title>Comparative genomic analysis of thermophilic fungi reveals convergent evolutionary adaptations and gene losses.</title>
        <authorList>
            <person name="Steindorff A.S."/>
            <person name="Aguilar-Pontes M.V."/>
            <person name="Robinson A.J."/>
            <person name="Andreopoulos B."/>
            <person name="LaButti K."/>
            <person name="Kuo A."/>
            <person name="Mondo S."/>
            <person name="Riley R."/>
            <person name="Otillar R."/>
            <person name="Haridas S."/>
            <person name="Lipzen A."/>
            <person name="Grimwood J."/>
            <person name="Schmutz J."/>
            <person name="Clum A."/>
            <person name="Reid I.D."/>
            <person name="Moisan M.C."/>
            <person name="Butler G."/>
            <person name="Nguyen T.T.M."/>
            <person name="Dewar K."/>
            <person name="Conant G."/>
            <person name="Drula E."/>
            <person name="Henrissat B."/>
            <person name="Hansel C."/>
            <person name="Singer S."/>
            <person name="Hutchinson M.I."/>
            <person name="de Vries R.P."/>
            <person name="Natvig D.O."/>
            <person name="Powell A.J."/>
            <person name="Tsang A."/>
            <person name="Grigoriev I.V."/>
        </authorList>
    </citation>
    <scope>NUCLEOTIDE SEQUENCE [LARGE SCALE GENOMIC DNA]</scope>
    <source>
        <strain evidence="2 3">CBS 620.91</strain>
    </source>
</reference>
<name>A0ABR3V4J7_HUMIN</name>
<protein>
    <submittedName>
        <fullName evidence="2">Uncharacterized protein</fullName>
    </submittedName>
</protein>
<feature type="compositionally biased region" description="Gly residues" evidence="1">
    <location>
        <begin position="34"/>
        <end position="43"/>
    </location>
</feature>
<feature type="compositionally biased region" description="Basic and acidic residues" evidence="1">
    <location>
        <begin position="1"/>
        <end position="17"/>
    </location>
</feature>
<comment type="caution">
    <text evidence="2">The sequence shown here is derived from an EMBL/GenBank/DDBJ whole genome shotgun (WGS) entry which is preliminary data.</text>
</comment>
<dbReference type="Proteomes" id="UP001583172">
    <property type="component" value="Unassembled WGS sequence"/>
</dbReference>
<sequence length="191" mass="20311">MRTKPGRDGRSREKEMEGPWPIRATNRLLWLPGGSTGPNGRPGGIASTVAERSRPRTRPIGLRESPPSYVVSSLPLLSSPLFPSQALAATHQARVPDPTFTSLSCPPSTAPDAAYPPGELDVLLHNRDTLGVDGAQVGVFKEVDEEGLGGLLEGQNGLRLPPQLLGGGLELESDFSDLKEADLLALVCSWT</sequence>
<accession>A0ABR3V4J7</accession>
<evidence type="ECO:0000256" key="1">
    <source>
        <dbReference type="SAM" id="MobiDB-lite"/>
    </source>
</evidence>
<gene>
    <name evidence="2" type="ORF">VTJ49DRAFT_4789</name>
</gene>
<evidence type="ECO:0000313" key="2">
    <source>
        <dbReference type="EMBL" id="KAL1836679.1"/>
    </source>
</evidence>
<organism evidence="2 3">
    <name type="scientific">Humicola insolens</name>
    <name type="common">Soft-rot fungus</name>
    <dbReference type="NCBI Taxonomy" id="85995"/>
    <lineage>
        <taxon>Eukaryota</taxon>
        <taxon>Fungi</taxon>
        <taxon>Dikarya</taxon>
        <taxon>Ascomycota</taxon>
        <taxon>Pezizomycotina</taxon>
        <taxon>Sordariomycetes</taxon>
        <taxon>Sordariomycetidae</taxon>
        <taxon>Sordariales</taxon>
        <taxon>Chaetomiaceae</taxon>
        <taxon>Mycothermus</taxon>
    </lineage>
</organism>
<proteinExistence type="predicted"/>
<dbReference type="EMBL" id="JAZGSY010000379">
    <property type="protein sequence ID" value="KAL1836679.1"/>
    <property type="molecule type" value="Genomic_DNA"/>
</dbReference>
<evidence type="ECO:0000313" key="3">
    <source>
        <dbReference type="Proteomes" id="UP001583172"/>
    </source>
</evidence>
<feature type="region of interest" description="Disordered" evidence="1">
    <location>
        <begin position="1"/>
        <end position="64"/>
    </location>
</feature>